<dbReference type="OrthoDB" id="6498696at2759"/>
<evidence type="ECO:0000313" key="8">
    <source>
        <dbReference type="Proteomes" id="UP000886998"/>
    </source>
</evidence>
<evidence type="ECO:0000256" key="1">
    <source>
        <dbReference type="ARBA" id="ARBA00022729"/>
    </source>
</evidence>
<keyword evidence="8" id="KW-1185">Reference proteome</keyword>
<keyword evidence="4" id="KW-0813">Transport</keyword>
<dbReference type="InterPro" id="IPR038081">
    <property type="entry name" value="CalX-like_sf"/>
</dbReference>
<dbReference type="InterPro" id="IPR003644">
    <property type="entry name" value="Calx_beta"/>
</dbReference>
<feature type="domain" description="Calx-beta" evidence="6">
    <location>
        <begin position="110"/>
        <end position="210"/>
    </location>
</feature>
<dbReference type="Pfam" id="PF01826">
    <property type="entry name" value="TIL"/>
    <property type="match status" value="1"/>
</dbReference>
<evidence type="ECO:0000313" key="7">
    <source>
        <dbReference type="EMBL" id="GFS42653.1"/>
    </source>
</evidence>
<dbReference type="GO" id="GO:0005432">
    <property type="term" value="F:calcium:sodium antiporter activity"/>
    <property type="evidence" value="ECO:0007669"/>
    <property type="project" value="TreeGrafter"/>
</dbReference>
<dbReference type="SUPFAM" id="SSF141072">
    <property type="entry name" value="CalX-like"/>
    <property type="match status" value="5"/>
</dbReference>
<dbReference type="GO" id="GO:0030424">
    <property type="term" value="C:axon"/>
    <property type="evidence" value="ECO:0007669"/>
    <property type="project" value="TreeGrafter"/>
</dbReference>
<dbReference type="SUPFAM" id="SSF57567">
    <property type="entry name" value="Serine protease inhibitors"/>
    <property type="match status" value="1"/>
</dbReference>
<proteinExistence type="predicted"/>
<dbReference type="Proteomes" id="UP000886998">
    <property type="component" value="Unassembled WGS sequence"/>
</dbReference>
<dbReference type="InterPro" id="IPR002919">
    <property type="entry name" value="TIL_dom"/>
</dbReference>
<keyword evidence="1" id="KW-0732">Signal</keyword>
<keyword evidence="4" id="KW-0406">Ion transport</keyword>
<dbReference type="InterPro" id="IPR051171">
    <property type="entry name" value="CaCA"/>
</dbReference>
<gene>
    <name evidence="7" type="primary">Frem2</name>
    <name evidence="7" type="ORF">TNIN_319791</name>
</gene>
<keyword evidence="3" id="KW-0106">Calcium</keyword>
<dbReference type="CDD" id="cd19941">
    <property type="entry name" value="TIL"/>
    <property type="match status" value="1"/>
</dbReference>
<dbReference type="SMART" id="SM00237">
    <property type="entry name" value="Calx_beta"/>
    <property type="match status" value="4"/>
</dbReference>
<reference evidence="7" key="1">
    <citation type="submission" date="2020-08" db="EMBL/GenBank/DDBJ databases">
        <title>Multicomponent nature underlies the extraordinary mechanical properties of spider dragline silk.</title>
        <authorList>
            <person name="Kono N."/>
            <person name="Nakamura H."/>
            <person name="Mori M."/>
            <person name="Yoshida Y."/>
            <person name="Ohtoshi R."/>
            <person name="Malay A.D."/>
            <person name="Moran D.A.P."/>
            <person name="Tomita M."/>
            <person name="Numata K."/>
            <person name="Arakawa K."/>
        </authorList>
    </citation>
    <scope>NUCLEOTIDE SEQUENCE</scope>
</reference>
<dbReference type="GO" id="GO:0007154">
    <property type="term" value="P:cell communication"/>
    <property type="evidence" value="ECO:0007669"/>
    <property type="project" value="InterPro"/>
</dbReference>
<organism evidence="7 8">
    <name type="scientific">Trichonephila inaurata madagascariensis</name>
    <dbReference type="NCBI Taxonomy" id="2747483"/>
    <lineage>
        <taxon>Eukaryota</taxon>
        <taxon>Metazoa</taxon>
        <taxon>Ecdysozoa</taxon>
        <taxon>Arthropoda</taxon>
        <taxon>Chelicerata</taxon>
        <taxon>Arachnida</taxon>
        <taxon>Araneae</taxon>
        <taxon>Araneomorphae</taxon>
        <taxon>Entelegynae</taxon>
        <taxon>Araneoidea</taxon>
        <taxon>Nephilidae</taxon>
        <taxon>Trichonephila</taxon>
        <taxon>Trichonephila inaurata</taxon>
    </lineage>
</organism>
<feature type="domain" description="Calx-beta" evidence="6">
    <location>
        <begin position="1"/>
        <end position="90"/>
    </location>
</feature>
<dbReference type="AlphaFoldDB" id="A0A8X6IEE2"/>
<evidence type="ECO:0000256" key="3">
    <source>
        <dbReference type="ARBA" id="ARBA00022837"/>
    </source>
</evidence>
<accession>A0A8X6IEE2</accession>
<dbReference type="EMBL" id="BMAV01025574">
    <property type="protein sequence ID" value="GFS42653.1"/>
    <property type="molecule type" value="Genomic_DNA"/>
</dbReference>
<feature type="domain" description="Calx-beta" evidence="6">
    <location>
        <begin position="565"/>
        <end position="675"/>
    </location>
</feature>
<dbReference type="InterPro" id="IPR036084">
    <property type="entry name" value="Ser_inhib-like_sf"/>
</dbReference>
<feature type="region of interest" description="Disordered" evidence="5">
    <location>
        <begin position="818"/>
        <end position="841"/>
    </location>
</feature>
<feature type="domain" description="Calx-beta" evidence="6">
    <location>
        <begin position="451"/>
        <end position="551"/>
    </location>
</feature>
<dbReference type="GO" id="GO:0098794">
    <property type="term" value="C:postsynapse"/>
    <property type="evidence" value="ECO:0007669"/>
    <property type="project" value="TreeGrafter"/>
</dbReference>
<evidence type="ECO:0000256" key="2">
    <source>
        <dbReference type="ARBA" id="ARBA00022737"/>
    </source>
</evidence>
<evidence type="ECO:0000256" key="4">
    <source>
        <dbReference type="ARBA" id="ARBA00023065"/>
    </source>
</evidence>
<dbReference type="Pfam" id="PF03160">
    <property type="entry name" value="Calx-beta"/>
    <property type="match status" value="4"/>
</dbReference>
<protein>
    <submittedName>
        <fullName evidence="7">FRAS1-related extracellular matrix protein 2</fullName>
    </submittedName>
</protein>
<evidence type="ECO:0000259" key="6">
    <source>
        <dbReference type="SMART" id="SM00237"/>
    </source>
</evidence>
<dbReference type="GO" id="GO:0042383">
    <property type="term" value="C:sarcolemma"/>
    <property type="evidence" value="ECO:0007669"/>
    <property type="project" value="TreeGrafter"/>
</dbReference>
<dbReference type="Gene3D" id="2.60.40.2030">
    <property type="match status" value="4"/>
</dbReference>
<sequence>MGTIEFEKPTYRFFETVGKVDIFVVRKGGSDGQITVRYITRNKTAVQFTDFEPASGVLTFNENDTRKNITITILNNSVKESSKSFDLVLYDPVPSPKVMNFRGLGTNSVASITVLDDEVMPGIVELEKDLYEVREDEGVVHLKVARKHGVEGTIHVNYTTEPFTAIAGTDFIPISSELVFEPGETIKSIDVQIIDDHLKEPTKEFNVRIFNPSSNVWMSTLTLLGDTRIAKVRIEDDDVTLELLAVEPNSPESLRTTKLSPWKHPPSHSALIEQRSYRLHFYRNTQRERLISEWGGEETFVKSGESMPGRLNETLLALFPSDLQAHQPQKGAKISWRQTLDECSSLILSRPSTVQTGALEMEKRRLTASANAGAFRKAVIPTSDGDGSLTGPFKAVASSNLEMGHGTIRIEDGENQRTLRVSDKSDGVKEPLDDFMVALIDDHDPSINSSTSITIISNDMSPGMFEFRESEMKVRESLRKAILTIKRTGGTDGPVSLRLRTVDGTAIHTQDYKPLSKVIHFNPGEQEKTCEIDIIDDNIPEGVKHFKVGLFDPTNGAVLGPNSIANIVIMDDDALTGRPAAPRSRETRFFFKDTTIVVPKHSPVATLVIKREGGDLEPATVFMETFDNTAKVGADYRRVRGNVQFGENEVEVHVPIKLIDNPERRGFEFFHARILNPSTGFVVLGKDILTVFIENESRISVGQGFDTSGSGTGASISASFGPNIRSDSQIVTTHTKSKNIMTGEFNSNLKVDSNTHFLTDPRVASSGGVLTSGPKTVSTLGSLTSGLFSSGSGSISAGFSGSGPMSTGLSGSRPISTGLSGTSGLPSRSSGQTITSTGISSGFQTQGTSPITCAPGMIFRSCSSTCPKYCNFEADPTSCNKGCISGCFCPDGLLIESFDSPRCLHPSQCPGGAAGISLGTGGRGSGLLGGLLG</sequence>
<name>A0A8X6IEE2_9ARAC</name>
<dbReference type="GO" id="GO:0098703">
    <property type="term" value="P:calcium ion import across plasma membrane"/>
    <property type="evidence" value="ECO:0007669"/>
    <property type="project" value="TreeGrafter"/>
</dbReference>
<comment type="caution">
    <text evidence="7">The sequence shown here is derived from an EMBL/GenBank/DDBJ whole genome shotgun (WGS) entry which is preliminary data.</text>
</comment>
<dbReference type="PANTHER" id="PTHR11878">
    <property type="entry name" value="SODIUM/CALCIUM EXCHANGER"/>
    <property type="match status" value="1"/>
</dbReference>
<evidence type="ECO:0000256" key="5">
    <source>
        <dbReference type="SAM" id="MobiDB-lite"/>
    </source>
</evidence>
<keyword evidence="2" id="KW-0677">Repeat</keyword>
<dbReference type="Gene3D" id="2.10.25.10">
    <property type="entry name" value="Laminin"/>
    <property type="match status" value="1"/>
</dbReference>
<dbReference type="PANTHER" id="PTHR11878:SF65">
    <property type="entry name" value="NA_CA-EXCHANGE PROTEIN, ISOFORM G"/>
    <property type="match status" value="1"/>
</dbReference>